<name>A0A918JEG6_9ALTE</name>
<dbReference type="Pfam" id="PF00753">
    <property type="entry name" value="Lactamase_B"/>
    <property type="match status" value="1"/>
</dbReference>
<dbReference type="GO" id="GO:0046872">
    <property type="term" value="F:metal ion binding"/>
    <property type="evidence" value="ECO:0007669"/>
    <property type="project" value="UniProtKB-KW"/>
</dbReference>
<dbReference type="InterPro" id="IPR036873">
    <property type="entry name" value="Rhodanese-like_dom_sf"/>
</dbReference>
<dbReference type="Pfam" id="PF00581">
    <property type="entry name" value="Rhodanese"/>
    <property type="match status" value="2"/>
</dbReference>
<keyword evidence="4" id="KW-1185">Reference proteome</keyword>
<dbReference type="Gene3D" id="3.60.15.10">
    <property type="entry name" value="Ribonuclease Z/Hydroxyacylglutathione hydrolase-like"/>
    <property type="match status" value="1"/>
</dbReference>
<dbReference type="GO" id="GO:0016787">
    <property type="term" value="F:hydrolase activity"/>
    <property type="evidence" value="ECO:0007669"/>
    <property type="project" value="UniProtKB-KW"/>
</dbReference>
<feature type="domain" description="Rhodanese" evidence="2">
    <location>
        <begin position="372"/>
        <end position="455"/>
    </location>
</feature>
<evidence type="ECO:0000259" key="2">
    <source>
        <dbReference type="PROSITE" id="PS50206"/>
    </source>
</evidence>
<dbReference type="PANTHER" id="PTHR43084">
    <property type="entry name" value="PERSULFIDE DIOXYGENASE ETHE1"/>
    <property type="match status" value="1"/>
</dbReference>
<dbReference type="GO" id="GO:0050313">
    <property type="term" value="F:sulfur dioxygenase activity"/>
    <property type="evidence" value="ECO:0007669"/>
    <property type="project" value="InterPro"/>
</dbReference>
<dbReference type="InterPro" id="IPR051682">
    <property type="entry name" value="Mito_Persulfide_Diox"/>
</dbReference>
<dbReference type="SUPFAM" id="SSF52821">
    <property type="entry name" value="Rhodanese/Cell cycle control phosphatase"/>
    <property type="match status" value="2"/>
</dbReference>
<dbReference type="SMART" id="SM00849">
    <property type="entry name" value="Lactamase_B"/>
    <property type="match status" value="1"/>
</dbReference>
<evidence type="ECO:0000313" key="3">
    <source>
        <dbReference type="EMBL" id="GGW76683.1"/>
    </source>
</evidence>
<keyword evidence="3" id="KW-0378">Hydrolase</keyword>
<sequence>MFVETIKTPGIAHLSYIIGNDGEACVIDPQLDTDTYLKLANQHGCRITTVIETHRNEDFISGAKALGQRTQANIYHGPNADEPVSYAQTITEGEQLSVGAWCLEVIETPGHTKDSICVTATDTNASDEVIGVFTGDTLFVSDVGRTDFYPDEKEAMAASLYQSLGKLSALGEQVIVYPAHGAGSVCGGGMADREFTTIGIEQRSNPMLRIADEAAFVAKKVSEYHYIAPYFSRMEAANVSGVAEAMPAQLCAPLLADEQTQWLDTKKRPGMLIDVRSHAAFREQHIAGSINLPGDLLSAYGGWLLDDDTPLALVADHAAQANEAARQLWRMGVTQVAGYVSTIPAALTEQHKRAQSVATVTADTISNRLSNPAKQWVLLDVRKRDEVVSTPFPGALHTFLGHLKDYAAKTHADTHYTCMCGSGARATVAASYLQMLGCNNVDVFEGSLDAWQQASHEVS</sequence>
<proteinExistence type="predicted"/>
<dbReference type="GO" id="GO:0006749">
    <property type="term" value="P:glutathione metabolic process"/>
    <property type="evidence" value="ECO:0007669"/>
    <property type="project" value="InterPro"/>
</dbReference>
<dbReference type="SUPFAM" id="SSF56281">
    <property type="entry name" value="Metallo-hydrolase/oxidoreductase"/>
    <property type="match status" value="1"/>
</dbReference>
<dbReference type="CDD" id="cd07724">
    <property type="entry name" value="POD-like_MBL-fold"/>
    <property type="match status" value="1"/>
</dbReference>
<protein>
    <submittedName>
        <fullName evidence="3">MBL fold hydrolase</fullName>
    </submittedName>
</protein>
<reference evidence="3" key="1">
    <citation type="journal article" date="2014" name="Int. J. Syst. Evol. Microbiol.">
        <title>Complete genome sequence of Corynebacterium casei LMG S-19264T (=DSM 44701T), isolated from a smear-ripened cheese.</title>
        <authorList>
            <consortium name="US DOE Joint Genome Institute (JGI-PGF)"/>
            <person name="Walter F."/>
            <person name="Albersmeier A."/>
            <person name="Kalinowski J."/>
            <person name="Ruckert C."/>
        </authorList>
    </citation>
    <scope>NUCLEOTIDE SEQUENCE</scope>
    <source>
        <strain evidence="3">KCTC 22164</strain>
    </source>
</reference>
<gene>
    <name evidence="3" type="ORF">GCM10007391_06780</name>
</gene>
<comment type="caution">
    <text evidence="3">The sequence shown here is derived from an EMBL/GenBank/DDBJ whole genome shotgun (WGS) entry which is preliminary data.</text>
</comment>
<dbReference type="SMART" id="SM00450">
    <property type="entry name" value="RHOD"/>
    <property type="match status" value="2"/>
</dbReference>
<keyword evidence="1" id="KW-0479">Metal-binding</keyword>
<dbReference type="RefSeq" id="WP_189403666.1">
    <property type="nucleotide sequence ID" value="NZ_BMXP01000001.1"/>
</dbReference>
<dbReference type="EMBL" id="BMXP01000001">
    <property type="protein sequence ID" value="GGW76683.1"/>
    <property type="molecule type" value="Genomic_DNA"/>
</dbReference>
<dbReference type="InterPro" id="IPR036866">
    <property type="entry name" value="RibonucZ/Hydroxyglut_hydro"/>
</dbReference>
<dbReference type="CDD" id="cd00158">
    <property type="entry name" value="RHOD"/>
    <property type="match status" value="2"/>
</dbReference>
<dbReference type="PANTHER" id="PTHR43084:SF1">
    <property type="entry name" value="PERSULFIDE DIOXYGENASE ETHE1, MITOCHONDRIAL"/>
    <property type="match status" value="1"/>
</dbReference>
<dbReference type="Gene3D" id="3.40.250.10">
    <property type="entry name" value="Rhodanese-like domain"/>
    <property type="match status" value="2"/>
</dbReference>
<reference evidence="3" key="2">
    <citation type="submission" date="2020-09" db="EMBL/GenBank/DDBJ databases">
        <authorList>
            <person name="Sun Q."/>
            <person name="Kim S."/>
        </authorList>
    </citation>
    <scope>NUCLEOTIDE SEQUENCE</scope>
    <source>
        <strain evidence="3">KCTC 22164</strain>
    </source>
</reference>
<feature type="domain" description="Rhodanese" evidence="2">
    <location>
        <begin position="266"/>
        <end position="348"/>
    </location>
</feature>
<organism evidence="3 4">
    <name type="scientific">Alteromonas halophila</name>
    <dbReference type="NCBI Taxonomy" id="516698"/>
    <lineage>
        <taxon>Bacteria</taxon>
        <taxon>Pseudomonadati</taxon>
        <taxon>Pseudomonadota</taxon>
        <taxon>Gammaproteobacteria</taxon>
        <taxon>Alteromonadales</taxon>
        <taxon>Alteromonadaceae</taxon>
        <taxon>Alteromonas/Salinimonas group</taxon>
        <taxon>Alteromonas</taxon>
    </lineage>
</organism>
<evidence type="ECO:0000256" key="1">
    <source>
        <dbReference type="ARBA" id="ARBA00022723"/>
    </source>
</evidence>
<dbReference type="GO" id="GO:0070813">
    <property type="term" value="P:hydrogen sulfide metabolic process"/>
    <property type="evidence" value="ECO:0007669"/>
    <property type="project" value="TreeGrafter"/>
</dbReference>
<dbReference type="Proteomes" id="UP000631300">
    <property type="component" value="Unassembled WGS sequence"/>
</dbReference>
<evidence type="ECO:0000313" key="4">
    <source>
        <dbReference type="Proteomes" id="UP000631300"/>
    </source>
</evidence>
<accession>A0A918JEG6</accession>
<dbReference type="InterPro" id="IPR044528">
    <property type="entry name" value="POD-like_MBL-fold"/>
</dbReference>
<dbReference type="PROSITE" id="PS50206">
    <property type="entry name" value="RHODANESE_3"/>
    <property type="match status" value="2"/>
</dbReference>
<dbReference type="InterPro" id="IPR001279">
    <property type="entry name" value="Metallo-B-lactamas"/>
</dbReference>
<dbReference type="AlphaFoldDB" id="A0A918JEG6"/>
<dbReference type="InterPro" id="IPR001763">
    <property type="entry name" value="Rhodanese-like_dom"/>
</dbReference>